<reference evidence="3" key="1">
    <citation type="submission" date="2011-08" db="EMBL/GenBank/DDBJ databases">
        <authorList>
            <person name="Rombauts S."/>
        </authorList>
    </citation>
    <scope>NUCLEOTIDE SEQUENCE</scope>
    <source>
        <strain evidence="3">London</strain>
    </source>
</reference>
<dbReference type="EnsemblMetazoa" id="tetur23g01600.1">
    <property type="protein sequence ID" value="tetur23g01600.1"/>
    <property type="gene ID" value="tetur23g01600"/>
</dbReference>
<dbReference type="PANTHER" id="PTHR33964">
    <property type="entry name" value="RE45066P-RELATED"/>
    <property type="match status" value="1"/>
</dbReference>
<dbReference type="HOGENOM" id="CLU_095463_0_0_1"/>
<evidence type="ECO:0008006" key="4">
    <source>
        <dbReference type="Google" id="ProtNLM"/>
    </source>
</evidence>
<protein>
    <recommendedName>
        <fullName evidence="4">DUF19 domain-containing protein</fullName>
    </recommendedName>
</protein>
<dbReference type="KEGG" id="tut:107367695"/>
<accession>T1KVR6</accession>
<evidence type="ECO:0000313" key="2">
    <source>
        <dbReference type="EnsemblMetazoa" id="tetur23g01600.1"/>
    </source>
</evidence>
<name>T1KVR6_TETUR</name>
<evidence type="ECO:0000256" key="1">
    <source>
        <dbReference type="SAM" id="SignalP"/>
    </source>
</evidence>
<keyword evidence="3" id="KW-1185">Reference proteome</keyword>
<dbReference type="PANTHER" id="PTHR33964:SF1">
    <property type="entry name" value="RE45066P"/>
    <property type="match status" value="1"/>
</dbReference>
<dbReference type="OrthoDB" id="6480441at2759"/>
<feature type="signal peptide" evidence="1">
    <location>
        <begin position="1"/>
        <end position="24"/>
    </location>
</feature>
<reference evidence="2" key="2">
    <citation type="submission" date="2015-06" db="UniProtKB">
        <authorList>
            <consortium name="EnsemblMetazoa"/>
        </authorList>
    </citation>
    <scope>IDENTIFICATION</scope>
</reference>
<sequence length="254" mass="29406">MFSTKFLICLTLGIVLLIVNPCEAQRKRTKPLPECHWEGMDECIKPLFYFSHRPNTTGLALNRREHALLCRSIKNVTDCVQDFFTRCGTALSQEMFVLVNEVYVNNVKPFCRNGDTKNNYLEHARCVNNVQLTQQFRRKCVSRFQATLESMEEQVDYSNRIGLACCGYRAWLDCSTESIKEECQPGDNAAQAFIDYFNAFTGGVPRYVCQPKKYDPESKFCRKVLPTVRRRPKGRNSDNVFSKYFSLFYPNIGF</sequence>
<organism evidence="2 3">
    <name type="scientific">Tetranychus urticae</name>
    <name type="common">Two-spotted spider mite</name>
    <dbReference type="NCBI Taxonomy" id="32264"/>
    <lineage>
        <taxon>Eukaryota</taxon>
        <taxon>Metazoa</taxon>
        <taxon>Ecdysozoa</taxon>
        <taxon>Arthropoda</taxon>
        <taxon>Chelicerata</taxon>
        <taxon>Arachnida</taxon>
        <taxon>Acari</taxon>
        <taxon>Acariformes</taxon>
        <taxon>Trombidiformes</taxon>
        <taxon>Prostigmata</taxon>
        <taxon>Eleutherengona</taxon>
        <taxon>Raphignathae</taxon>
        <taxon>Tetranychoidea</taxon>
        <taxon>Tetranychidae</taxon>
        <taxon>Tetranychus</taxon>
    </lineage>
</organism>
<gene>
    <name evidence="2" type="primary">107367695</name>
</gene>
<dbReference type="EMBL" id="CAEY01000613">
    <property type="status" value="NOT_ANNOTATED_CDS"/>
    <property type="molecule type" value="Genomic_DNA"/>
</dbReference>
<dbReference type="AlphaFoldDB" id="T1KVR6"/>
<feature type="chain" id="PRO_5004581878" description="DUF19 domain-containing protein" evidence="1">
    <location>
        <begin position="25"/>
        <end position="254"/>
    </location>
</feature>
<evidence type="ECO:0000313" key="3">
    <source>
        <dbReference type="Proteomes" id="UP000015104"/>
    </source>
</evidence>
<proteinExistence type="predicted"/>
<keyword evidence="1" id="KW-0732">Signal</keyword>
<dbReference type="OMA" id="FSHRPNT"/>
<dbReference type="Proteomes" id="UP000015104">
    <property type="component" value="Unassembled WGS sequence"/>
</dbReference>